<dbReference type="SFLD" id="SFLDG01384">
    <property type="entry name" value="thioether_bond_formation_requi"/>
    <property type="match status" value="1"/>
</dbReference>
<evidence type="ECO:0000256" key="3">
    <source>
        <dbReference type="ARBA" id="ARBA00022723"/>
    </source>
</evidence>
<dbReference type="EMBL" id="CP159485">
    <property type="protein sequence ID" value="XCI30047.1"/>
    <property type="molecule type" value="Genomic_DNA"/>
</dbReference>
<dbReference type="PANTHER" id="PTHR43273:SF3">
    <property type="entry name" value="ANAEROBIC SULFATASE-MATURATING ENZYME HOMOLOG ASLB-RELATED"/>
    <property type="match status" value="1"/>
</dbReference>
<dbReference type="Gene3D" id="3.20.20.70">
    <property type="entry name" value="Aldolase class I"/>
    <property type="match status" value="1"/>
</dbReference>
<evidence type="ECO:0000256" key="5">
    <source>
        <dbReference type="ARBA" id="ARBA00023014"/>
    </source>
</evidence>
<dbReference type="AlphaFoldDB" id="A0AAU8HXF7"/>
<dbReference type="GO" id="GO:0051536">
    <property type="term" value="F:iron-sulfur cluster binding"/>
    <property type="evidence" value="ECO:0007669"/>
    <property type="project" value="UniProtKB-KW"/>
</dbReference>
<evidence type="ECO:0000256" key="6">
    <source>
        <dbReference type="ARBA" id="ARBA00023601"/>
    </source>
</evidence>
<keyword evidence="3" id="KW-0479">Metal-binding</keyword>
<dbReference type="Pfam" id="PF04055">
    <property type="entry name" value="Radical_SAM"/>
    <property type="match status" value="1"/>
</dbReference>
<dbReference type="InterPro" id="IPR023885">
    <property type="entry name" value="4Fe4S-binding_SPASM_dom"/>
</dbReference>
<dbReference type="NCBIfam" id="TIGR04085">
    <property type="entry name" value="rSAM_more_4Fe4S"/>
    <property type="match status" value="1"/>
</dbReference>
<dbReference type="SUPFAM" id="SSF102114">
    <property type="entry name" value="Radical SAM enzymes"/>
    <property type="match status" value="1"/>
</dbReference>
<gene>
    <name evidence="8" type="ORF">PRVXH_002446</name>
</gene>
<protein>
    <submittedName>
        <fullName evidence="8">Radical SAM protein</fullName>
    </submittedName>
</protein>
<keyword evidence="4" id="KW-0408">Iron</keyword>
<keyword evidence="2" id="KW-0949">S-adenosyl-L-methionine</keyword>
<dbReference type="SFLD" id="SFLDG01067">
    <property type="entry name" value="SPASM/twitch_domain_containing"/>
    <property type="match status" value="1"/>
</dbReference>
<dbReference type="GO" id="GO:0046872">
    <property type="term" value="F:metal ion binding"/>
    <property type="evidence" value="ECO:0007669"/>
    <property type="project" value="UniProtKB-KW"/>
</dbReference>
<comment type="similarity">
    <text evidence="6">Belongs to the radical SAM superfamily. Anaerobic sulfatase-maturating enzyme family.</text>
</comment>
<evidence type="ECO:0000259" key="7">
    <source>
        <dbReference type="PROSITE" id="PS51918"/>
    </source>
</evidence>
<dbReference type="SFLD" id="SFLDS00029">
    <property type="entry name" value="Radical_SAM"/>
    <property type="match status" value="1"/>
</dbReference>
<dbReference type="InterPro" id="IPR058240">
    <property type="entry name" value="rSAM_sf"/>
</dbReference>
<dbReference type="PROSITE" id="PS51918">
    <property type="entry name" value="RADICAL_SAM"/>
    <property type="match status" value="1"/>
</dbReference>
<proteinExistence type="inferred from homology"/>
<dbReference type="InterPro" id="IPR023867">
    <property type="entry name" value="Sulphatase_maturase_rSAM"/>
</dbReference>
<name>A0AAU8HXF7_9FIRM</name>
<feature type="domain" description="Radical SAM core" evidence="7">
    <location>
        <begin position="1"/>
        <end position="228"/>
    </location>
</feature>
<keyword evidence="5" id="KW-0411">Iron-sulfur</keyword>
<reference evidence="8" key="1">
    <citation type="journal article" date="2018" name="Antonie Van Leeuwenhoek">
        <title>Proteinivorax hydrogeniformans sp. nov., an anaerobic, haloalkaliphilic bacterium fermenting proteinaceous compounds with high hydrogen production.</title>
        <authorList>
            <person name="Boltyanskaya Y."/>
            <person name="Detkova E."/>
            <person name="Pimenov N."/>
            <person name="Kevbrin V."/>
        </authorList>
    </citation>
    <scope>NUCLEOTIDE SEQUENCE</scope>
    <source>
        <strain evidence="8">Z-710</strain>
    </source>
</reference>
<evidence type="ECO:0000256" key="1">
    <source>
        <dbReference type="ARBA" id="ARBA00001966"/>
    </source>
</evidence>
<sequence length="363" mass="41473">MAVTTDCNLKCVYCFEDGIKKIKMPNINIDQILKFFTENFKLETFTTASITLYGGEPMVETDLLLKLSESLKKLFEKYGVKLDLFLITNGTFFSEYAISKLVSSGLRGVQVTIDGPREIHNQRRMYSNGVGTFDDIIKNIHELQKIVPATSIRISIDKSNNYKRKVKNLIEFLKNEIDMSNVMIYLAPIVNTLSNDFTKKNHFTFNEAGTILNEYYDYLLEIKINTLDETSLCPCIAHNANGVVINSDGKLYNCISLIGREKFEVGDIFKGFKPAYTKLLNINKWKECLKEACPFVPLCVGGCHFDSVVNHKDIMKRYCKSKIVSSQWLHILKRNLEIKYGFICLRSLDKKNVKEILIDGGLI</sequence>
<dbReference type="SFLD" id="SFLDG01386">
    <property type="entry name" value="main_SPASM_domain-containing"/>
    <property type="match status" value="1"/>
</dbReference>
<comment type="cofactor">
    <cofactor evidence="1">
        <name>[4Fe-4S] cluster</name>
        <dbReference type="ChEBI" id="CHEBI:49883"/>
    </cofactor>
</comment>
<dbReference type="GO" id="GO:0016491">
    <property type="term" value="F:oxidoreductase activity"/>
    <property type="evidence" value="ECO:0007669"/>
    <property type="project" value="InterPro"/>
</dbReference>
<reference evidence="8" key="2">
    <citation type="submission" date="2024-06" db="EMBL/GenBank/DDBJ databases">
        <authorList>
            <person name="Petrova K.O."/>
            <person name="Toshchakov S.V."/>
            <person name="Boltjanskaja Y.V."/>
            <person name="Kevbrin V.V."/>
        </authorList>
    </citation>
    <scope>NUCLEOTIDE SEQUENCE</scope>
    <source>
        <strain evidence="8">Z-710</strain>
    </source>
</reference>
<dbReference type="PANTHER" id="PTHR43273">
    <property type="entry name" value="ANAEROBIC SULFATASE-MATURATING ENZYME HOMOLOG ASLB-RELATED"/>
    <property type="match status" value="1"/>
</dbReference>
<dbReference type="RefSeq" id="WP_353894592.1">
    <property type="nucleotide sequence ID" value="NZ_CP159485.1"/>
</dbReference>
<evidence type="ECO:0000256" key="2">
    <source>
        <dbReference type="ARBA" id="ARBA00022691"/>
    </source>
</evidence>
<dbReference type="InterPro" id="IPR013785">
    <property type="entry name" value="Aldolase_TIM"/>
</dbReference>
<evidence type="ECO:0000313" key="8">
    <source>
        <dbReference type="EMBL" id="XCI30047.1"/>
    </source>
</evidence>
<dbReference type="InterPro" id="IPR007197">
    <property type="entry name" value="rSAM"/>
</dbReference>
<evidence type="ECO:0000256" key="4">
    <source>
        <dbReference type="ARBA" id="ARBA00023004"/>
    </source>
</evidence>
<dbReference type="CDD" id="cd01335">
    <property type="entry name" value="Radical_SAM"/>
    <property type="match status" value="1"/>
</dbReference>
<organism evidence="8">
    <name type="scientific">Proteinivorax hydrogeniformans</name>
    <dbReference type="NCBI Taxonomy" id="1826727"/>
    <lineage>
        <taxon>Bacteria</taxon>
        <taxon>Bacillati</taxon>
        <taxon>Bacillota</taxon>
        <taxon>Clostridia</taxon>
        <taxon>Eubacteriales</taxon>
        <taxon>Proteinivoracaceae</taxon>
        <taxon>Proteinivorax</taxon>
    </lineage>
</organism>
<accession>A0AAU8HXF7</accession>